<feature type="transmembrane region" description="Helical" evidence="12">
    <location>
        <begin position="76"/>
        <end position="94"/>
    </location>
</feature>
<evidence type="ECO:0000256" key="8">
    <source>
        <dbReference type="ARBA" id="ARBA00023136"/>
    </source>
</evidence>
<reference evidence="14" key="1">
    <citation type="submission" date="2017-09" db="EMBL/GenBank/DDBJ databases">
        <title>Depth-based differentiation of microbial function through sediment-hosted aquifers and enrichment of novel symbionts in the deep terrestrial subsurface.</title>
        <authorList>
            <person name="Probst A.J."/>
            <person name="Ladd B."/>
            <person name="Jarett J.K."/>
            <person name="Geller-Mcgrath D.E."/>
            <person name="Sieber C.M.K."/>
            <person name="Emerson J.B."/>
            <person name="Anantharaman K."/>
            <person name="Thomas B.C."/>
            <person name="Malmstrom R."/>
            <person name="Stieglmeier M."/>
            <person name="Klingl A."/>
            <person name="Woyke T."/>
            <person name="Ryan C.M."/>
            <person name="Banfield J.F."/>
        </authorList>
    </citation>
    <scope>NUCLEOTIDE SEQUENCE [LARGE SCALE GENOMIC DNA]</scope>
</reference>
<dbReference type="AlphaFoldDB" id="A0A2H0UHC8"/>
<dbReference type="InterPro" id="IPR003752">
    <property type="entry name" value="DiS_bond_form_DsbB/BdbC"/>
</dbReference>
<keyword evidence="3" id="KW-0813">Transport</keyword>
<dbReference type="InterPro" id="IPR023380">
    <property type="entry name" value="DsbB-like_sf"/>
</dbReference>
<dbReference type="Pfam" id="PF02600">
    <property type="entry name" value="DsbB"/>
    <property type="match status" value="1"/>
</dbReference>
<evidence type="ECO:0000256" key="12">
    <source>
        <dbReference type="SAM" id="Phobius"/>
    </source>
</evidence>
<dbReference type="PANTHER" id="PTHR43469">
    <property type="entry name" value="DISULFIDE FORMATION PROTEIN-RELATED"/>
    <property type="match status" value="1"/>
</dbReference>
<keyword evidence="11" id="KW-0676">Redox-active center</keyword>
<keyword evidence="7" id="KW-0560">Oxidoreductase</keyword>
<feature type="transmembrane region" description="Helical" evidence="12">
    <location>
        <begin position="6"/>
        <end position="32"/>
    </location>
</feature>
<sequence length="180" mass="20083">MYILPTLNFVLAVGGLALGALTIALYVDYFVYKGKYFGDRVKEAMWPVVMLTTIGTVALTLLYSEYFKFVPCSMCWLQRIAIYPQALMVLLAFKAGDTIRFPVYAIALSIFGLVVAVYQYIYQLIPPAVRESGFAPCLIDGSNADCAVKVINEFGFVTFPLLSAITFAFLIVVFLYMRRG</sequence>
<dbReference type="PANTHER" id="PTHR43469:SF1">
    <property type="entry name" value="SPBETA PROPHAGE-DERIVED DISULFIDE BOND FORMATION PROTEIN B"/>
    <property type="match status" value="1"/>
</dbReference>
<dbReference type="Gene3D" id="1.20.1550.10">
    <property type="entry name" value="DsbB-like"/>
    <property type="match status" value="1"/>
</dbReference>
<evidence type="ECO:0000256" key="7">
    <source>
        <dbReference type="ARBA" id="ARBA00023002"/>
    </source>
</evidence>
<protein>
    <recommendedName>
        <fullName evidence="15">Disulfide bond formation protein B</fullName>
    </recommendedName>
</protein>
<dbReference type="InterPro" id="IPR012187">
    <property type="entry name" value="Disulphide_bond_form_BdbC"/>
</dbReference>
<keyword evidence="8 12" id="KW-0472">Membrane</keyword>
<feature type="transmembrane region" description="Helical" evidence="12">
    <location>
        <begin position="157"/>
        <end position="177"/>
    </location>
</feature>
<comment type="caution">
    <text evidence="13">The sequence shown here is derived from an EMBL/GenBank/DDBJ whole genome shotgun (WGS) entry which is preliminary data.</text>
</comment>
<evidence type="ECO:0000256" key="1">
    <source>
        <dbReference type="ARBA" id="ARBA00004141"/>
    </source>
</evidence>
<accession>A0A2H0UHC8</accession>
<keyword evidence="6 12" id="KW-1133">Transmembrane helix</keyword>
<evidence type="ECO:0000313" key="14">
    <source>
        <dbReference type="Proteomes" id="UP000229612"/>
    </source>
</evidence>
<evidence type="ECO:0000256" key="4">
    <source>
        <dbReference type="ARBA" id="ARBA00022692"/>
    </source>
</evidence>
<evidence type="ECO:0000256" key="5">
    <source>
        <dbReference type="ARBA" id="ARBA00022982"/>
    </source>
</evidence>
<evidence type="ECO:0000313" key="13">
    <source>
        <dbReference type="EMBL" id="PIR85824.1"/>
    </source>
</evidence>
<evidence type="ECO:0000256" key="3">
    <source>
        <dbReference type="ARBA" id="ARBA00022448"/>
    </source>
</evidence>
<comment type="similarity">
    <text evidence="2">Belongs to the DsbB family. BdbC subfamily.</text>
</comment>
<keyword evidence="10" id="KW-0143">Chaperone</keyword>
<evidence type="ECO:0008006" key="15">
    <source>
        <dbReference type="Google" id="ProtNLM"/>
    </source>
</evidence>
<feature type="transmembrane region" description="Helical" evidence="12">
    <location>
        <begin position="44"/>
        <end position="64"/>
    </location>
</feature>
<name>A0A2H0UHC8_9BACT</name>
<dbReference type="GO" id="GO:0016020">
    <property type="term" value="C:membrane"/>
    <property type="evidence" value="ECO:0007669"/>
    <property type="project" value="UniProtKB-SubCell"/>
</dbReference>
<feature type="transmembrane region" description="Helical" evidence="12">
    <location>
        <begin position="101"/>
        <end position="121"/>
    </location>
</feature>
<gene>
    <name evidence="13" type="ORF">COU14_02380</name>
</gene>
<dbReference type="SUPFAM" id="SSF158442">
    <property type="entry name" value="DsbB-like"/>
    <property type="match status" value="1"/>
</dbReference>
<evidence type="ECO:0000256" key="9">
    <source>
        <dbReference type="ARBA" id="ARBA00023157"/>
    </source>
</evidence>
<evidence type="ECO:0000256" key="2">
    <source>
        <dbReference type="ARBA" id="ARBA00007602"/>
    </source>
</evidence>
<comment type="subcellular location">
    <subcellularLocation>
        <location evidence="1">Membrane</location>
        <topology evidence="1">Multi-pass membrane protein</topology>
    </subcellularLocation>
</comment>
<evidence type="ECO:0000256" key="11">
    <source>
        <dbReference type="ARBA" id="ARBA00023284"/>
    </source>
</evidence>
<dbReference type="GO" id="GO:0006457">
    <property type="term" value="P:protein folding"/>
    <property type="evidence" value="ECO:0007669"/>
    <property type="project" value="InterPro"/>
</dbReference>
<evidence type="ECO:0000256" key="10">
    <source>
        <dbReference type="ARBA" id="ARBA00023186"/>
    </source>
</evidence>
<dbReference type="Proteomes" id="UP000229612">
    <property type="component" value="Unassembled WGS sequence"/>
</dbReference>
<keyword evidence="4 12" id="KW-0812">Transmembrane</keyword>
<proteinExistence type="inferred from homology"/>
<keyword evidence="9" id="KW-1015">Disulfide bond</keyword>
<dbReference type="GO" id="GO:0015035">
    <property type="term" value="F:protein-disulfide reductase activity"/>
    <property type="evidence" value="ECO:0007669"/>
    <property type="project" value="InterPro"/>
</dbReference>
<dbReference type="EMBL" id="PFBG01000025">
    <property type="protein sequence ID" value="PIR85824.1"/>
    <property type="molecule type" value="Genomic_DNA"/>
</dbReference>
<evidence type="ECO:0000256" key="6">
    <source>
        <dbReference type="ARBA" id="ARBA00022989"/>
    </source>
</evidence>
<keyword evidence="5" id="KW-0249">Electron transport</keyword>
<organism evidence="13 14">
    <name type="scientific">Candidatus Kaiserbacteria bacterium CG10_big_fil_rev_8_21_14_0_10_44_10</name>
    <dbReference type="NCBI Taxonomy" id="1974606"/>
    <lineage>
        <taxon>Bacteria</taxon>
        <taxon>Candidatus Kaiseribacteriota</taxon>
    </lineage>
</organism>